<gene>
    <name evidence="9" type="ORF">OM076_16435</name>
</gene>
<dbReference type="SUPFAM" id="SSF88946">
    <property type="entry name" value="Sigma2 domain of RNA polymerase sigma factors"/>
    <property type="match status" value="1"/>
</dbReference>
<keyword evidence="5" id="KW-0804">Transcription</keyword>
<dbReference type="Proteomes" id="UP001149140">
    <property type="component" value="Unassembled WGS sequence"/>
</dbReference>
<dbReference type="InterPro" id="IPR014284">
    <property type="entry name" value="RNA_pol_sigma-70_dom"/>
</dbReference>
<comment type="similarity">
    <text evidence="1">Belongs to the sigma-70 factor family. ECF subfamily.</text>
</comment>
<protein>
    <submittedName>
        <fullName evidence="9">RNA polymerase sigma factor</fullName>
    </submittedName>
</protein>
<feature type="compositionally biased region" description="Low complexity" evidence="6">
    <location>
        <begin position="500"/>
        <end position="526"/>
    </location>
</feature>
<dbReference type="EMBL" id="JAPDOD010000014">
    <property type="protein sequence ID" value="MDA0161863.1"/>
    <property type="molecule type" value="Genomic_DNA"/>
</dbReference>
<name>A0A9X3S5N9_9ACTN</name>
<dbReference type="NCBIfam" id="TIGR02937">
    <property type="entry name" value="sigma70-ECF"/>
    <property type="match status" value="1"/>
</dbReference>
<sequence length="545" mass="58580">MAAIAVPLRLHRERTLRSRATRGDTAAFTAVYERHHQALYRYCRSIVRHEEDAQDALQSTMARAFVALQDEQRDFELRPWLFRIAHNEAITILRRRPATGELEDSPAPGSLEDRVADREELRLLQLDLADLPERQRAALILRELNGLSHAEIGVVLDISAGAVKQAIFDARSTLLGFREGRATACVDIRRLLSDGDGRVLRGRGVRGHLRGCPDCRRFRADLAGRPAALRALAPPLPVGGAAALLASLLGGGTAVKLLACVVVVGGGGATLAADLRHAREPAHLAPVVAEVRQKRAPKPPPVVKKTPVRTAVLVSEPLTATPRPQVGGAGPQSGDGSKPSRAGSKAARARAARKAARVRAARHGRLGHKTARARAARKAARAHAARHGRLGHKTARARAARKAARAARHGRLGHDAARARAARKAARAARHGRLGHDAARARAARKAARAHTARHGRAGRNAARSVVARNARSGRKAARANAHRGRHAGSARRGKWARSATRAARGAVPVRARSRFTRPTARRFAAQPHGGSGRHRGAGSHRRHR</sequence>
<organism evidence="9 10">
    <name type="scientific">Solirubrobacter ginsenosidimutans</name>
    <dbReference type="NCBI Taxonomy" id="490573"/>
    <lineage>
        <taxon>Bacteria</taxon>
        <taxon>Bacillati</taxon>
        <taxon>Actinomycetota</taxon>
        <taxon>Thermoleophilia</taxon>
        <taxon>Solirubrobacterales</taxon>
        <taxon>Solirubrobacteraceae</taxon>
        <taxon>Solirubrobacter</taxon>
    </lineage>
</organism>
<proteinExistence type="inferred from homology"/>
<dbReference type="SUPFAM" id="SSF88659">
    <property type="entry name" value="Sigma3 and sigma4 domains of RNA polymerase sigma factors"/>
    <property type="match status" value="1"/>
</dbReference>
<evidence type="ECO:0000256" key="1">
    <source>
        <dbReference type="ARBA" id="ARBA00010641"/>
    </source>
</evidence>
<dbReference type="PANTHER" id="PTHR43133:SF8">
    <property type="entry name" value="RNA POLYMERASE SIGMA FACTOR HI_1459-RELATED"/>
    <property type="match status" value="1"/>
</dbReference>
<feature type="compositionally biased region" description="Basic residues" evidence="6">
    <location>
        <begin position="442"/>
        <end position="458"/>
    </location>
</feature>
<dbReference type="AlphaFoldDB" id="A0A9X3S5N9"/>
<dbReference type="InterPro" id="IPR013325">
    <property type="entry name" value="RNA_pol_sigma_r2"/>
</dbReference>
<dbReference type="GO" id="GO:0016987">
    <property type="term" value="F:sigma factor activity"/>
    <property type="evidence" value="ECO:0007669"/>
    <property type="project" value="UniProtKB-KW"/>
</dbReference>
<reference evidence="9" key="1">
    <citation type="submission" date="2022-10" db="EMBL/GenBank/DDBJ databases">
        <title>The WGS of Solirubrobacter ginsenosidimutans DSM 21036.</title>
        <authorList>
            <person name="Jiang Z."/>
        </authorList>
    </citation>
    <scope>NUCLEOTIDE SEQUENCE</scope>
    <source>
        <strain evidence="9">DSM 21036</strain>
    </source>
</reference>
<dbReference type="CDD" id="cd06171">
    <property type="entry name" value="Sigma70_r4"/>
    <property type="match status" value="1"/>
</dbReference>
<keyword evidence="4" id="KW-0238">DNA-binding</keyword>
<keyword evidence="10" id="KW-1185">Reference proteome</keyword>
<dbReference type="InterPro" id="IPR036388">
    <property type="entry name" value="WH-like_DNA-bd_sf"/>
</dbReference>
<feature type="domain" description="RNA polymerase sigma factor 70 region 4 type 2" evidence="8">
    <location>
        <begin position="128"/>
        <end position="174"/>
    </location>
</feature>
<evidence type="ECO:0000256" key="5">
    <source>
        <dbReference type="ARBA" id="ARBA00023163"/>
    </source>
</evidence>
<dbReference type="InterPro" id="IPR013249">
    <property type="entry name" value="RNA_pol_sigma70_r4_t2"/>
</dbReference>
<dbReference type="InterPro" id="IPR007627">
    <property type="entry name" value="RNA_pol_sigma70_r2"/>
</dbReference>
<dbReference type="InterPro" id="IPR039425">
    <property type="entry name" value="RNA_pol_sigma-70-like"/>
</dbReference>
<dbReference type="RefSeq" id="WP_270041083.1">
    <property type="nucleotide sequence ID" value="NZ_JAPDOD010000014.1"/>
</dbReference>
<feature type="region of interest" description="Disordered" evidence="6">
    <location>
        <begin position="428"/>
        <end position="545"/>
    </location>
</feature>
<dbReference type="PANTHER" id="PTHR43133">
    <property type="entry name" value="RNA POLYMERASE ECF-TYPE SIGMA FACTO"/>
    <property type="match status" value="1"/>
</dbReference>
<dbReference type="Gene3D" id="1.10.10.10">
    <property type="entry name" value="Winged helix-like DNA-binding domain superfamily/Winged helix DNA-binding domain"/>
    <property type="match status" value="1"/>
</dbReference>
<dbReference type="GO" id="GO:0006352">
    <property type="term" value="P:DNA-templated transcription initiation"/>
    <property type="evidence" value="ECO:0007669"/>
    <property type="project" value="InterPro"/>
</dbReference>
<evidence type="ECO:0000259" key="7">
    <source>
        <dbReference type="Pfam" id="PF04542"/>
    </source>
</evidence>
<dbReference type="Pfam" id="PF04542">
    <property type="entry name" value="Sigma70_r2"/>
    <property type="match status" value="1"/>
</dbReference>
<accession>A0A9X3S5N9</accession>
<feature type="region of interest" description="Disordered" evidence="6">
    <location>
        <begin position="314"/>
        <end position="350"/>
    </location>
</feature>
<evidence type="ECO:0000259" key="8">
    <source>
        <dbReference type="Pfam" id="PF08281"/>
    </source>
</evidence>
<keyword evidence="3" id="KW-0731">Sigma factor</keyword>
<feature type="domain" description="RNA polymerase sigma-70 region 2" evidence="7">
    <location>
        <begin position="32"/>
        <end position="96"/>
    </location>
</feature>
<evidence type="ECO:0000256" key="6">
    <source>
        <dbReference type="SAM" id="MobiDB-lite"/>
    </source>
</evidence>
<evidence type="ECO:0000256" key="2">
    <source>
        <dbReference type="ARBA" id="ARBA00023015"/>
    </source>
</evidence>
<feature type="compositionally biased region" description="Low complexity" evidence="6">
    <location>
        <begin position="336"/>
        <end position="346"/>
    </location>
</feature>
<feature type="compositionally biased region" description="Basic residues" evidence="6">
    <location>
        <begin position="472"/>
        <end position="496"/>
    </location>
</feature>
<evidence type="ECO:0000313" key="9">
    <source>
        <dbReference type="EMBL" id="MDA0161863.1"/>
    </source>
</evidence>
<dbReference type="GO" id="GO:0003677">
    <property type="term" value="F:DNA binding"/>
    <property type="evidence" value="ECO:0007669"/>
    <property type="project" value="UniProtKB-KW"/>
</dbReference>
<feature type="compositionally biased region" description="Basic residues" evidence="6">
    <location>
        <begin position="532"/>
        <end position="545"/>
    </location>
</feature>
<keyword evidence="2" id="KW-0805">Transcription regulation</keyword>
<dbReference type="Pfam" id="PF08281">
    <property type="entry name" value="Sigma70_r4_2"/>
    <property type="match status" value="1"/>
</dbReference>
<comment type="caution">
    <text evidence="9">The sequence shown here is derived from an EMBL/GenBank/DDBJ whole genome shotgun (WGS) entry which is preliminary data.</text>
</comment>
<evidence type="ECO:0000256" key="3">
    <source>
        <dbReference type="ARBA" id="ARBA00023082"/>
    </source>
</evidence>
<evidence type="ECO:0000256" key="4">
    <source>
        <dbReference type="ARBA" id="ARBA00023125"/>
    </source>
</evidence>
<dbReference type="InterPro" id="IPR013324">
    <property type="entry name" value="RNA_pol_sigma_r3/r4-like"/>
</dbReference>
<dbReference type="Gene3D" id="1.10.1740.10">
    <property type="match status" value="1"/>
</dbReference>
<feature type="compositionally biased region" description="Low complexity" evidence="6">
    <location>
        <begin position="459"/>
        <end position="471"/>
    </location>
</feature>
<evidence type="ECO:0000313" key="10">
    <source>
        <dbReference type="Proteomes" id="UP001149140"/>
    </source>
</evidence>